<dbReference type="PANTHER" id="PTHR42709">
    <property type="entry name" value="ALKALINE PHOSPHATASE LIKE PROTEIN"/>
    <property type="match status" value="1"/>
</dbReference>
<organism evidence="8 9">
    <name type="scientific">candidate division WWE3 bacterium CG08_land_8_20_14_0_20_41_15</name>
    <dbReference type="NCBI Taxonomy" id="1975086"/>
    <lineage>
        <taxon>Bacteria</taxon>
        <taxon>Katanobacteria</taxon>
    </lineage>
</organism>
<dbReference type="GO" id="GO:0005886">
    <property type="term" value="C:plasma membrane"/>
    <property type="evidence" value="ECO:0007669"/>
    <property type="project" value="UniProtKB-SubCell"/>
</dbReference>
<comment type="caution">
    <text evidence="8">The sequence shown here is derived from an EMBL/GenBank/DDBJ whole genome shotgun (WGS) entry which is preliminary data.</text>
</comment>
<evidence type="ECO:0000313" key="8">
    <source>
        <dbReference type="EMBL" id="PIS21588.1"/>
    </source>
</evidence>
<keyword evidence="2" id="KW-1003">Cell membrane</keyword>
<evidence type="ECO:0000259" key="7">
    <source>
        <dbReference type="Pfam" id="PF09335"/>
    </source>
</evidence>
<feature type="transmembrane region" description="Helical" evidence="6">
    <location>
        <begin position="56"/>
        <end position="82"/>
    </location>
</feature>
<protein>
    <submittedName>
        <fullName evidence="8">DedA family protein</fullName>
    </submittedName>
</protein>
<keyword evidence="4 6" id="KW-1133">Transmembrane helix</keyword>
<dbReference type="InterPro" id="IPR032816">
    <property type="entry name" value="VTT_dom"/>
</dbReference>
<feature type="transmembrane region" description="Helical" evidence="6">
    <location>
        <begin position="181"/>
        <end position="199"/>
    </location>
</feature>
<comment type="subcellular location">
    <subcellularLocation>
        <location evidence="1">Cell membrane</location>
        <topology evidence="1">Multi-pass membrane protein</topology>
    </subcellularLocation>
</comment>
<dbReference type="EMBL" id="PEYV01000029">
    <property type="protein sequence ID" value="PIS21588.1"/>
    <property type="molecule type" value="Genomic_DNA"/>
</dbReference>
<gene>
    <name evidence="8" type="ORF">COT51_01600</name>
</gene>
<dbReference type="AlphaFoldDB" id="A0A2H0XBW4"/>
<dbReference type="Pfam" id="PF09335">
    <property type="entry name" value="VTT_dom"/>
    <property type="match status" value="1"/>
</dbReference>
<dbReference type="Proteomes" id="UP000231098">
    <property type="component" value="Unassembled WGS sequence"/>
</dbReference>
<evidence type="ECO:0000256" key="2">
    <source>
        <dbReference type="ARBA" id="ARBA00022475"/>
    </source>
</evidence>
<dbReference type="InterPro" id="IPR051311">
    <property type="entry name" value="DedA_domain"/>
</dbReference>
<dbReference type="PANTHER" id="PTHR42709:SF6">
    <property type="entry name" value="UNDECAPRENYL PHOSPHATE TRANSPORTER A"/>
    <property type="match status" value="1"/>
</dbReference>
<evidence type="ECO:0000256" key="5">
    <source>
        <dbReference type="ARBA" id="ARBA00023136"/>
    </source>
</evidence>
<keyword evidence="5 6" id="KW-0472">Membrane</keyword>
<evidence type="ECO:0000256" key="1">
    <source>
        <dbReference type="ARBA" id="ARBA00004651"/>
    </source>
</evidence>
<accession>A0A2H0XBW4</accession>
<evidence type="ECO:0000256" key="4">
    <source>
        <dbReference type="ARBA" id="ARBA00022989"/>
    </source>
</evidence>
<sequence>METLHTLIQWTSKIIETGSYPGLVFVTVLENVFPPIPSEAILPFAGFLSVSGKFNVYLVILSGTFGSLFGALILYAFGFYGGEKIVRGFIKKYGKYMLLQESDLDGAIAFFKKNGRPAVLTARIIPIFRSIVSIPAGLAKMPLGEFVFLTVIGTCFWCALLTFLGRILGENWNLVSVWLGRYEKVILILVVAALGYVVYKRLKLLKNTYE</sequence>
<feature type="domain" description="VTT" evidence="7">
    <location>
        <begin position="36"/>
        <end position="166"/>
    </location>
</feature>
<feature type="transmembrane region" description="Helical" evidence="6">
    <location>
        <begin position="146"/>
        <end position="169"/>
    </location>
</feature>
<keyword evidence="3 6" id="KW-0812">Transmembrane</keyword>
<name>A0A2H0XBW4_UNCKA</name>
<proteinExistence type="predicted"/>
<evidence type="ECO:0000256" key="6">
    <source>
        <dbReference type="SAM" id="Phobius"/>
    </source>
</evidence>
<evidence type="ECO:0000256" key="3">
    <source>
        <dbReference type="ARBA" id="ARBA00022692"/>
    </source>
</evidence>
<reference evidence="9" key="1">
    <citation type="submission" date="2017-09" db="EMBL/GenBank/DDBJ databases">
        <title>Depth-based differentiation of microbial function through sediment-hosted aquifers and enrichment of novel symbionts in the deep terrestrial subsurface.</title>
        <authorList>
            <person name="Probst A.J."/>
            <person name="Ladd B."/>
            <person name="Jarett J.K."/>
            <person name="Geller-Mcgrath D.E."/>
            <person name="Sieber C.M.K."/>
            <person name="Emerson J.B."/>
            <person name="Anantharaman K."/>
            <person name="Thomas B.C."/>
            <person name="Malmstrom R."/>
            <person name="Stieglmeier M."/>
            <person name="Klingl A."/>
            <person name="Woyke T."/>
            <person name="Ryan C.M."/>
            <person name="Banfield J.F."/>
        </authorList>
    </citation>
    <scope>NUCLEOTIDE SEQUENCE [LARGE SCALE GENOMIC DNA]</scope>
</reference>
<evidence type="ECO:0000313" key="9">
    <source>
        <dbReference type="Proteomes" id="UP000231098"/>
    </source>
</evidence>